<accession>A0A5E4BT80</accession>
<dbReference type="AlphaFoldDB" id="A0A5E4BT80"/>
<keyword evidence="3" id="KW-1185">Reference proteome</keyword>
<organism evidence="2 3">
    <name type="scientific">Marmota monax</name>
    <name type="common">Woodchuck</name>
    <dbReference type="NCBI Taxonomy" id="9995"/>
    <lineage>
        <taxon>Eukaryota</taxon>
        <taxon>Metazoa</taxon>
        <taxon>Chordata</taxon>
        <taxon>Craniata</taxon>
        <taxon>Vertebrata</taxon>
        <taxon>Euteleostomi</taxon>
        <taxon>Mammalia</taxon>
        <taxon>Eutheria</taxon>
        <taxon>Euarchontoglires</taxon>
        <taxon>Glires</taxon>
        <taxon>Rodentia</taxon>
        <taxon>Sciuromorpha</taxon>
        <taxon>Sciuridae</taxon>
        <taxon>Xerinae</taxon>
        <taxon>Marmotini</taxon>
        <taxon>Marmota</taxon>
    </lineage>
</organism>
<gene>
    <name evidence="2" type="ORF">MONAX_5E014308</name>
</gene>
<protein>
    <submittedName>
        <fullName evidence="2">Uncharacterized protein</fullName>
    </submittedName>
</protein>
<dbReference type="Proteomes" id="UP000335636">
    <property type="component" value="Unassembled WGS sequence"/>
</dbReference>
<proteinExistence type="predicted"/>
<feature type="non-terminal residue" evidence="2">
    <location>
        <position position="1"/>
    </location>
</feature>
<comment type="caution">
    <text evidence="2">The sequence shown here is derived from an EMBL/GenBank/DDBJ whole genome shotgun (WGS) entry which is preliminary data.</text>
</comment>
<feature type="compositionally biased region" description="Basic residues" evidence="1">
    <location>
        <begin position="74"/>
        <end position="84"/>
    </location>
</feature>
<dbReference type="EMBL" id="CABDUW010000642">
    <property type="protein sequence ID" value="VTJ72823.1"/>
    <property type="molecule type" value="Genomic_DNA"/>
</dbReference>
<sequence length="110" mass="11904">VLVGPLRMTQSPTGPQPSRLPTPQYRSTHLRVGTHTHKRAHVSTHTLQPGSAQEADRGQASQTQPLRGGWCRPPRPHRRCHRGRGAPGPQSQLLAAAEVPRNAEASPAPI</sequence>
<evidence type="ECO:0000256" key="1">
    <source>
        <dbReference type="SAM" id="MobiDB-lite"/>
    </source>
</evidence>
<reference evidence="2" key="1">
    <citation type="submission" date="2019-04" db="EMBL/GenBank/DDBJ databases">
        <authorList>
            <person name="Alioto T."/>
            <person name="Alioto T."/>
        </authorList>
    </citation>
    <scope>NUCLEOTIDE SEQUENCE [LARGE SCALE GENOMIC DNA]</scope>
</reference>
<name>A0A5E4BT80_MARMO</name>
<feature type="compositionally biased region" description="Basic residues" evidence="1">
    <location>
        <begin position="28"/>
        <end position="42"/>
    </location>
</feature>
<feature type="region of interest" description="Disordered" evidence="1">
    <location>
        <begin position="1"/>
        <end position="110"/>
    </location>
</feature>
<evidence type="ECO:0000313" key="3">
    <source>
        <dbReference type="Proteomes" id="UP000335636"/>
    </source>
</evidence>
<evidence type="ECO:0000313" key="2">
    <source>
        <dbReference type="EMBL" id="VTJ72823.1"/>
    </source>
</evidence>